<dbReference type="EMBL" id="LVWE01000003">
    <property type="protein sequence ID" value="OAD46366.1"/>
    <property type="molecule type" value="Genomic_DNA"/>
</dbReference>
<evidence type="ECO:0000313" key="3">
    <source>
        <dbReference type="EMBL" id="OAD46366.1"/>
    </source>
</evidence>
<dbReference type="SUPFAM" id="SSF52402">
    <property type="entry name" value="Adenine nucleotide alpha hydrolases-like"/>
    <property type="match status" value="2"/>
</dbReference>
<dbReference type="Gene3D" id="3.40.50.12370">
    <property type="match status" value="1"/>
</dbReference>
<reference evidence="3 4" key="1">
    <citation type="submission" date="2016-02" db="EMBL/GenBank/DDBJ databases">
        <title>Draft genome sequence of Polaribacter atrinae KACC17473.</title>
        <authorList>
            <person name="Shin S.-K."/>
            <person name="Yi H."/>
        </authorList>
    </citation>
    <scope>NUCLEOTIDE SEQUENCE [LARGE SCALE GENOMIC DNA]</scope>
    <source>
        <strain evidence="3 4">KACC 17473</strain>
    </source>
</reference>
<protein>
    <submittedName>
        <fullName evidence="3">Universal stress protein</fullName>
    </submittedName>
</protein>
<dbReference type="RefSeq" id="WP_068447680.1">
    <property type="nucleotide sequence ID" value="NZ_CP150660.1"/>
</dbReference>
<dbReference type="CDD" id="cd00293">
    <property type="entry name" value="USP-like"/>
    <property type="match status" value="1"/>
</dbReference>
<comment type="similarity">
    <text evidence="1">Belongs to the universal stress protein A family.</text>
</comment>
<evidence type="ECO:0000259" key="2">
    <source>
        <dbReference type="Pfam" id="PF00582"/>
    </source>
</evidence>
<dbReference type="OrthoDB" id="9788959at2"/>
<comment type="caution">
    <text evidence="3">The sequence shown here is derived from an EMBL/GenBank/DDBJ whole genome shotgun (WGS) entry which is preliminary data.</text>
</comment>
<dbReference type="PANTHER" id="PTHR46268">
    <property type="entry name" value="STRESS RESPONSE PROTEIN NHAX"/>
    <property type="match status" value="1"/>
</dbReference>
<dbReference type="InterPro" id="IPR006016">
    <property type="entry name" value="UspA"/>
</dbReference>
<dbReference type="InterPro" id="IPR006015">
    <property type="entry name" value="Universal_stress_UspA"/>
</dbReference>
<dbReference type="PRINTS" id="PR01438">
    <property type="entry name" value="UNVRSLSTRESS"/>
</dbReference>
<evidence type="ECO:0000313" key="4">
    <source>
        <dbReference type="Proteomes" id="UP000076923"/>
    </source>
</evidence>
<dbReference type="Proteomes" id="UP000076923">
    <property type="component" value="Unassembled WGS sequence"/>
</dbReference>
<dbReference type="STRING" id="1333662.LPB303_02205"/>
<proteinExistence type="inferred from homology"/>
<dbReference type="Pfam" id="PF00582">
    <property type="entry name" value="Usp"/>
    <property type="match status" value="1"/>
</dbReference>
<sequence length="283" mass="32345">MKNILLPTDFSDNSWNAIQYAVQLFKDEKCNFFIMNTYTPMIYDVEYMTPGVDGFNLIDVVRKTSEEGLDKLQQKIENQFKNPNHTYRKIASFNTLINEIEELHEKYVMDLILMGTKGATGLTEILFGSNTVHIIKNAKCPVLAIPSNYAFKAPKEVLFPSDYEVSFNEKQVKLIVDIGLSNSSRINIINTTYGDDLSKNQIENKQKLDKILKNVTHLFYSVSNQSVTGAISEFQLKMQINLLVMINNKHSFFENLFFKSTISQIGFHLNVPFLVIPSGEKTN</sequence>
<gene>
    <name evidence="3" type="ORF">LPB303_02205</name>
</gene>
<evidence type="ECO:0000256" key="1">
    <source>
        <dbReference type="ARBA" id="ARBA00008791"/>
    </source>
</evidence>
<name>A0A176TG37_9FLAO</name>
<keyword evidence="4" id="KW-1185">Reference proteome</keyword>
<dbReference type="AlphaFoldDB" id="A0A176TG37"/>
<accession>A0A176TG37</accession>
<feature type="domain" description="UspA" evidence="2">
    <location>
        <begin position="1"/>
        <end position="146"/>
    </location>
</feature>
<dbReference type="PANTHER" id="PTHR46268:SF6">
    <property type="entry name" value="UNIVERSAL STRESS PROTEIN UP12"/>
    <property type="match status" value="1"/>
</dbReference>
<organism evidence="3 4">
    <name type="scientific">Polaribacter atrinae</name>
    <dbReference type="NCBI Taxonomy" id="1333662"/>
    <lineage>
        <taxon>Bacteria</taxon>
        <taxon>Pseudomonadati</taxon>
        <taxon>Bacteroidota</taxon>
        <taxon>Flavobacteriia</taxon>
        <taxon>Flavobacteriales</taxon>
        <taxon>Flavobacteriaceae</taxon>
    </lineage>
</organism>